<dbReference type="InterPro" id="IPR050483">
    <property type="entry name" value="CoA-transferase_III_domain"/>
</dbReference>
<dbReference type="OrthoDB" id="9781472at2"/>
<gene>
    <name evidence="3" type="ORF">RSO01_19720</name>
</gene>
<dbReference type="AlphaFoldDB" id="A0A512N746"/>
<dbReference type="InterPro" id="IPR044855">
    <property type="entry name" value="CoA-Trfase_III_dom3_sf"/>
</dbReference>
<dbReference type="SUPFAM" id="SSF89796">
    <property type="entry name" value="CoA-transferase family III (CaiB/BaiF)"/>
    <property type="match status" value="1"/>
</dbReference>
<evidence type="ECO:0000313" key="4">
    <source>
        <dbReference type="Proteomes" id="UP000321058"/>
    </source>
</evidence>
<dbReference type="InterPro" id="IPR023606">
    <property type="entry name" value="CoA-Trfase_III_dom_1_sf"/>
</dbReference>
<proteinExistence type="predicted"/>
<protein>
    <submittedName>
        <fullName evidence="3">CoA transferase</fullName>
    </submittedName>
</protein>
<feature type="region of interest" description="Disordered" evidence="2">
    <location>
        <begin position="340"/>
        <end position="365"/>
    </location>
</feature>
<dbReference type="Proteomes" id="UP000321058">
    <property type="component" value="Unassembled WGS sequence"/>
</dbReference>
<name>A0A512N746_9HYPH</name>
<sequence>MNGGPLDGVRVVDLTTVVVGPICTRTLADYGADVIKVEAPAGDLLRTMARGSRNPGMSGKFINFNRNKRSIVLDLKKAEGLAAMKRLIANADVFVSNVRPEGLARAGLDYKSLAPKHPKLIHCSILAFGRGGRYYNRPAYDPIVQSLSGVAGTLARATGEPRFVPMVMSDHTSGLIAAQAIGFALYRREKTGKGEAIDVPMLENMASFVSSEHMGAMTFDPPVGPSGDNRLLTPDYRPLPTKDGYITVAPNTNPHAFGFFDAIGRPELKTDPRFDSPGSRTANSAAYFEVRKAGLAQKTTNEWLKIFDELDIPAARYNSIDDLLTDPHLTDVGFFSAEDHPTEGKIRRTKPANTFSGGDRSKLTHAPRLGEHTSEVLSEAGYSNAEIETMKAAGAVR</sequence>
<evidence type="ECO:0000256" key="2">
    <source>
        <dbReference type="SAM" id="MobiDB-lite"/>
    </source>
</evidence>
<evidence type="ECO:0000313" key="3">
    <source>
        <dbReference type="EMBL" id="GEP54806.1"/>
    </source>
</evidence>
<dbReference type="PANTHER" id="PTHR48207:SF4">
    <property type="entry name" value="BLL6097 PROTEIN"/>
    <property type="match status" value="1"/>
</dbReference>
<reference evidence="3 4" key="1">
    <citation type="submission" date="2019-07" db="EMBL/GenBank/DDBJ databases">
        <title>Whole genome shotgun sequence of Reyranella soli NBRC 108950.</title>
        <authorList>
            <person name="Hosoyama A."/>
            <person name="Uohara A."/>
            <person name="Ohji S."/>
            <person name="Ichikawa N."/>
        </authorList>
    </citation>
    <scope>NUCLEOTIDE SEQUENCE [LARGE SCALE GENOMIC DNA]</scope>
    <source>
        <strain evidence="3 4">NBRC 108950</strain>
    </source>
</reference>
<dbReference type="GO" id="GO:0008410">
    <property type="term" value="F:CoA-transferase activity"/>
    <property type="evidence" value="ECO:0007669"/>
    <property type="project" value="TreeGrafter"/>
</dbReference>
<dbReference type="Gene3D" id="3.40.50.10540">
    <property type="entry name" value="Crotonobetainyl-coa:carnitine coa-transferase, domain 1"/>
    <property type="match status" value="1"/>
</dbReference>
<keyword evidence="4" id="KW-1185">Reference proteome</keyword>
<dbReference type="RefSeq" id="WP_147148716.1">
    <property type="nucleotide sequence ID" value="NZ_BKAJ01000032.1"/>
</dbReference>
<dbReference type="Pfam" id="PF02515">
    <property type="entry name" value="CoA_transf_3"/>
    <property type="match status" value="1"/>
</dbReference>
<dbReference type="EMBL" id="BKAJ01000032">
    <property type="protein sequence ID" value="GEP54806.1"/>
    <property type="molecule type" value="Genomic_DNA"/>
</dbReference>
<dbReference type="InterPro" id="IPR003673">
    <property type="entry name" value="CoA-Trfase_fam_III"/>
</dbReference>
<dbReference type="Gene3D" id="3.30.1540.10">
    <property type="entry name" value="formyl-coa transferase, domain 3"/>
    <property type="match status" value="1"/>
</dbReference>
<evidence type="ECO:0000256" key="1">
    <source>
        <dbReference type="ARBA" id="ARBA00022679"/>
    </source>
</evidence>
<accession>A0A512N746</accession>
<organism evidence="3 4">
    <name type="scientific">Reyranella soli</name>
    <dbReference type="NCBI Taxonomy" id="1230389"/>
    <lineage>
        <taxon>Bacteria</taxon>
        <taxon>Pseudomonadati</taxon>
        <taxon>Pseudomonadota</taxon>
        <taxon>Alphaproteobacteria</taxon>
        <taxon>Hyphomicrobiales</taxon>
        <taxon>Reyranellaceae</taxon>
        <taxon>Reyranella</taxon>
    </lineage>
</organism>
<keyword evidence="1 3" id="KW-0808">Transferase</keyword>
<comment type="caution">
    <text evidence="3">The sequence shown here is derived from an EMBL/GenBank/DDBJ whole genome shotgun (WGS) entry which is preliminary data.</text>
</comment>
<dbReference type="PANTHER" id="PTHR48207">
    <property type="entry name" value="SUCCINATE--HYDROXYMETHYLGLUTARATE COA-TRANSFERASE"/>
    <property type="match status" value="1"/>
</dbReference>